<feature type="domain" description="Citrate transporter-like" evidence="12">
    <location>
        <begin position="13"/>
        <end position="367"/>
    </location>
</feature>
<dbReference type="Proteomes" id="UP001185092">
    <property type="component" value="Unassembled WGS sequence"/>
</dbReference>
<feature type="transmembrane region" description="Helical" evidence="11">
    <location>
        <begin position="27"/>
        <end position="45"/>
    </location>
</feature>
<gene>
    <name evidence="13" type="ORF">HNQ88_003385</name>
</gene>
<feature type="transmembrane region" description="Helical" evidence="11">
    <location>
        <begin position="423"/>
        <end position="445"/>
    </location>
</feature>
<feature type="transmembrane region" description="Helical" evidence="11">
    <location>
        <begin position="66"/>
        <end position="90"/>
    </location>
</feature>
<dbReference type="InterPro" id="IPR045016">
    <property type="entry name" value="NhaD-like"/>
</dbReference>
<evidence type="ECO:0000313" key="14">
    <source>
        <dbReference type="Proteomes" id="UP001185092"/>
    </source>
</evidence>
<feature type="transmembrane region" description="Helical" evidence="11">
    <location>
        <begin position="386"/>
        <end position="411"/>
    </location>
</feature>
<reference evidence="13" key="1">
    <citation type="submission" date="2023-07" db="EMBL/GenBank/DDBJ databases">
        <title>Genomic Encyclopedia of Type Strains, Phase IV (KMG-IV): sequencing the most valuable type-strain genomes for metagenomic binning, comparative biology and taxonomic classification.</title>
        <authorList>
            <person name="Goeker M."/>
        </authorList>
    </citation>
    <scope>NUCLEOTIDE SEQUENCE</scope>
    <source>
        <strain evidence="13">DSM 26174</strain>
    </source>
</reference>
<dbReference type="GO" id="GO:0006814">
    <property type="term" value="P:sodium ion transport"/>
    <property type="evidence" value="ECO:0007669"/>
    <property type="project" value="UniProtKB-KW"/>
</dbReference>
<dbReference type="PANTHER" id="PTHR43269">
    <property type="entry name" value="SODIUM/PROTON ANTIPORTER 1-RELATED"/>
    <property type="match status" value="1"/>
</dbReference>
<dbReference type="Pfam" id="PF03600">
    <property type="entry name" value="CitMHS"/>
    <property type="match status" value="1"/>
</dbReference>
<evidence type="ECO:0000313" key="13">
    <source>
        <dbReference type="EMBL" id="MDR6240319.1"/>
    </source>
</evidence>
<evidence type="ECO:0000256" key="9">
    <source>
        <dbReference type="ARBA" id="ARBA00023201"/>
    </source>
</evidence>
<dbReference type="RefSeq" id="WP_309940218.1">
    <property type="nucleotide sequence ID" value="NZ_AP025305.1"/>
</dbReference>
<accession>A0AAE3XRV1</accession>
<dbReference type="InterPro" id="IPR004680">
    <property type="entry name" value="Cit_transptr-like_dom"/>
</dbReference>
<keyword evidence="7" id="KW-0406">Ion transport</keyword>
<evidence type="ECO:0000256" key="8">
    <source>
        <dbReference type="ARBA" id="ARBA00023136"/>
    </source>
</evidence>
<dbReference type="AlphaFoldDB" id="A0AAE3XRV1"/>
<comment type="similarity">
    <text evidence="10">Belongs to the NhaD Na(+)/H(+) (TC 2.A.62) antiporter family.</text>
</comment>
<evidence type="ECO:0000256" key="2">
    <source>
        <dbReference type="ARBA" id="ARBA00022448"/>
    </source>
</evidence>
<feature type="transmembrane region" description="Helical" evidence="11">
    <location>
        <begin position="347"/>
        <end position="374"/>
    </location>
</feature>
<evidence type="ECO:0000256" key="3">
    <source>
        <dbReference type="ARBA" id="ARBA00022449"/>
    </source>
</evidence>
<dbReference type="PANTHER" id="PTHR43269:SF2">
    <property type="entry name" value="SODIUM_PROTON ANTIPORTER 1-RELATED"/>
    <property type="match status" value="1"/>
</dbReference>
<comment type="subcellular location">
    <subcellularLocation>
        <location evidence="1">Membrane</location>
        <topology evidence="1">Multi-pass membrane protein</topology>
    </subcellularLocation>
</comment>
<evidence type="ECO:0000256" key="1">
    <source>
        <dbReference type="ARBA" id="ARBA00004141"/>
    </source>
</evidence>
<evidence type="ECO:0000256" key="11">
    <source>
        <dbReference type="SAM" id="Phobius"/>
    </source>
</evidence>
<feature type="transmembrane region" description="Helical" evidence="11">
    <location>
        <begin position="269"/>
        <end position="286"/>
    </location>
</feature>
<evidence type="ECO:0000256" key="10">
    <source>
        <dbReference type="ARBA" id="ARBA00025753"/>
    </source>
</evidence>
<dbReference type="GO" id="GO:0015297">
    <property type="term" value="F:antiporter activity"/>
    <property type="evidence" value="ECO:0007669"/>
    <property type="project" value="UniProtKB-KW"/>
</dbReference>
<feature type="transmembrane region" description="Helical" evidence="11">
    <location>
        <begin position="189"/>
        <end position="211"/>
    </location>
</feature>
<evidence type="ECO:0000256" key="5">
    <source>
        <dbReference type="ARBA" id="ARBA00022989"/>
    </source>
</evidence>
<evidence type="ECO:0000259" key="12">
    <source>
        <dbReference type="Pfam" id="PF03600"/>
    </source>
</evidence>
<keyword evidence="2" id="KW-0813">Transport</keyword>
<comment type="caution">
    <text evidence="13">The sequence shown here is derived from an EMBL/GenBank/DDBJ whole genome shotgun (WGS) entry which is preliminary data.</text>
</comment>
<proteinExistence type="inferred from homology"/>
<dbReference type="GO" id="GO:0016020">
    <property type="term" value="C:membrane"/>
    <property type="evidence" value="ECO:0007669"/>
    <property type="project" value="UniProtKB-SubCell"/>
</dbReference>
<keyword evidence="6" id="KW-0915">Sodium</keyword>
<name>A0AAE3XRV1_9BACT</name>
<keyword evidence="4 11" id="KW-0812">Transmembrane</keyword>
<protein>
    <submittedName>
        <fullName evidence="13">Na+/H+ antiporter NhaD/arsenite permease-like protein</fullName>
    </submittedName>
</protein>
<evidence type="ECO:0000256" key="7">
    <source>
        <dbReference type="ARBA" id="ARBA00023065"/>
    </source>
</evidence>
<keyword evidence="8 11" id="KW-0472">Membrane</keyword>
<feature type="transmembrane region" description="Helical" evidence="11">
    <location>
        <begin position="307"/>
        <end position="327"/>
    </location>
</feature>
<keyword evidence="3" id="KW-0050">Antiport</keyword>
<keyword evidence="14" id="KW-1185">Reference proteome</keyword>
<evidence type="ECO:0000256" key="6">
    <source>
        <dbReference type="ARBA" id="ARBA00023053"/>
    </source>
</evidence>
<feature type="transmembrane region" description="Helical" evidence="11">
    <location>
        <begin position="110"/>
        <end position="139"/>
    </location>
</feature>
<organism evidence="13 14">
    <name type="scientific">Aureibacter tunicatorum</name>
    <dbReference type="NCBI Taxonomy" id="866807"/>
    <lineage>
        <taxon>Bacteria</taxon>
        <taxon>Pseudomonadati</taxon>
        <taxon>Bacteroidota</taxon>
        <taxon>Cytophagia</taxon>
        <taxon>Cytophagales</taxon>
        <taxon>Persicobacteraceae</taxon>
        <taxon>Aureibacter</taxon>
    </lineage>
</organism>
<sequence length="447" mass="48514">MIVLLLTVFAVGYVGIATEHNINIDKSATALLTGILCWTIFITMADVPSEFLSREEFAKHITEGVFLEHVGDIASILFFLMGAMAIVELIDAHGSFDLMTRKITTQNIVTLLWIVVSFTFILSAALDNLTSTIVMISILRKLIKNVKMRMLFVSMVVLSANAGGAWSPIGDVTTTMLWIGGQITTLAIVKSLIAPSIICIIVPTVLVSAILKRKRFELGKIPGQGNDELFYHNEQLGVDEFEKKLVFAVGVGLLLFVPIFKTLTHLPPFAGILFGLGALWLLTEILHRAKPHKLRKELSVVGVLKKVDMPSVLFFMGILLAISALDVAKILETTAHWLDTTIQNNTIVGLAIGLLSAVVDNVPLVAASMGMYSLETFPQDHAFWQFIAYCAGTGGSCLIIGSAAGVAAMGMERISFGWYFKNISFLALIGYLAGAVAYLASIGTFKI</sequence>
<evidence type="ECO:0000256" key="4">
    <source>
        <dbReference type="ARBA" id="ARBA00022692"/>
    </source>
</evidence>
<keyword evidence="5 11" id="KW-1133">Transmembrane helix</keyword>
<dbReference type="EMBL" id="JAVDQD010000004">
    <property type="protein sequence ID" value="MDR6240319.1"/>
    <property type="molecule type" value="Genomic_DNA"/>
</dbReference>
<feature type="transmembrane region" description="Helical" evidence="11">
    <location>
        <begin position="151"/>
        <end position="169"/>
    </location>
</feature>
<feature type="transmembrane region" description="Helical" evidence="11">
    <location>
        <begin position="245"/>
        <end position="263"/>
    </location>
</feature>
<keyword evidence="9" id="KW-0739">Sodium transport</keyword>